<dbReference type="Proteomes" id="UP001201273">
    <property type="component" value="Unassembled WGS sequence"/>
</dbReference>
<reference evidence="1 2" key="1">
    <citation type="journal article" date="2022" name="Environ. Microbiol. Rep.">
        <title>Eco-phylogenetic analyses reveal divergent evolution of vitamin B12 metabolism in the marine bacterial family 'Psychromonadaceae'.</title>
        <authorList>
            <person name="Jin X."/>
            <person name="Yang Y."/>
            <person name="Cao H."/>
            <person name="Gao B."/>
            <person name="Zhao Z."/>
        </authorList>
    </citation>
    <scope>NUCLEOTIDE SEQUENCE [LARGE SCALE GENOMIC DNA]</scope>
    <source>
        <strain evidence="1 2">MKS20</strain>
    </source>
</reference>
<sequence length="47" mass="5050">MLMRIAMGWVTLGGQVYSDCAAKVFSGHSAKSSLSYEFAEPALSTHI</sequence>
<comment type="caution">
    <text evidence="1">The sequence shown here is derived from an EMBL/GenBank/DDBJ whole genome shotgun (WGS) entry which is preliminary data.</text>
</comment>
<keyword evidence="2" id="KW-1185">Reference proteome</keyword>
<protein>
    <submittedName>
        <fullName evidence="1">Uncharacterized protein</fullName>
    </submittedName>
</protein>
<accession>A0ABS8WD33</accession>
<proteinExistence type="predicted"/>
<dbReference type="EMBL" id="JAIMJA010000028">
    <property type="protein sequence ID" value="MCE2596956.1"/>
    <property type="molecule type" value="Genomic_DNA"/>
</dbReference>
<evidence type="ECO:0000313" key="2">
    <source>
        <dbReference type="Proteomes" id="UP001201273"/>
    </source>
</evidence>
<dbReference type="RefSeq" id="WP_233054709.1">
    <property type="nucleotide sequence ID" value="NZ_JAIMJA010000028.1"/>
</dbReference>
<organism evidence="1 2">
    <name type="scientific">Motilimonas cestriensis</name>
    <dbReference type="NCBI Taxonomy" id="2742685"/>
    <lineage>
        <taxon>Bacteria</taxon>
        <taxon>Pseudomonadati</taxon>
        <taxon>Pseudomonadota</taxon>
        <taxon>Gammaproteobacteria</taxon>
        <taxon>Alteromonadales</taxon>
        <taxon>Alteromonadales genera incertae sedis</taxon>
        <taxon>Motilimonas</taxon>
    </lineage>
</organism>
<evidence type="ECO:0000313" key="1">
    <source>
        <dbReference type="EMBL" id="MCE2596956.1"/>
    </source>
</evidence>
<name>A0ABS8WD33_9GAMM</name>
<gene>
    <name evidence="1" type="ORF">K6Y31_19455</name>
</gene>